<dbReference type="GO" id="GO:0005198">
    <property type="term" value="F:structural molecule activity"/>
    <property type="evidence" value="ECO:0007669"/>
    <property type="project" value="InterPro"/>
</dbReference>
<dbReference type="NCBIfam" id="TIGR02550">
    <property type="entry name" value="flagell_flgL"/>
    <property type="match status" value="1"/>
</dbReference>
<dbReference type="AlphaFoldDB" id="A0A0F9DPE6"/>
<dbReference type="Gene3D" id="1.20.1330.10">
    <property type="entry name" value="f41 fragment of flagellin, N-terminal domain"/>
    <property type="match status" value="1"/>
</dbReference>
<dbReference type="EMBL" id="LAZR01038455">
    <property type="protein sequence ID" value="KKL19526.1"/>
    <property type="molecule type" value="Genomic_DNA"/>
</dbReference>
<gene>
    <name evidence="4" type="ORF">LCGC14_2464580</name>
</gene>
<reference evidence="4" key="1">
    <citation type="journal article" date="2015" name="Nature">
        <title>Complex archaea that bridge the gap between prokaryotes and eukaryotes.</title>
        <authorList>
            <person name="Spang A."/>
            <person name="Saw J.H."/>
            <person name="Jorgensen S.L."/>
            <person name="Zaremba-Niedzwiedzka K."/>
            <person name="Martijn J."/>
            <person name="Lind A.E."/>
            <person name="van Eijk R."/>
            <person name="Schleper C."/>
            <person name="Guy L."/>
            <person name="Ettema T.J."/>
        </authorList>
    </citation>
    <scope>NUCLEOTIDE SEQUENCE</scope>
</reference>
<evidence type="ECO:0000256" key="1">
    <source>
        <dbReference type="ARBA" id="ARBA00023143"/>
    </source>
</evidence>
<organism evidence="4">
    <name type="scientific">marine sediment metagenome</name>
    <dbReference type="NCBI Taxonomy" id="412755"/>
    <lineage>
        <taxon>unclassified sequences</taxon>
        <taxon>metagenomes</taxon>
        <taxon>ecological metagenomes</taxon>
    </lineage>
</organism>
<keyword evidence="1" id="KW-0975">Bacterial flagellum</keyword>
<dbReference type="InterPro" id="IPR001492">
    <property type="entry name" value="Flagellin"/>
</dbReference>
<evidence type="ECO:0000259" key="3">
    <source>
        <dbReference type="Pfam" id="PF00700"/>
    </source>
</evidence>
<accession>A0A0F9DPE6</accession>
<dbReference type="PANTHER" id="PTHR42792:SF1">
    <property type="entry name" value="FLAGELLAR HOOK-ASSOCIATED PROTEIN 3"/>
    <property type="match status" value="1"/>
</dbReference>
<proteinExistence type="predicted"/>
<dbReference type="InterPro" id="IPR013384">
    <property type="entry name" value="Flagell_FlgL"/>
</dbReference>
<comment type="caution">
    <text evidence="4">The sequence shown here is derived from an EMBL/GenBank/DDBJ whole genome shotgun (WGS) entry which is preliminary data.</text>
</comment>
<feature type="domain" description="Flagellin N-terminal" evidence="2">
    <location>
        <begin position="4"/>
        <end position="140"/>
    </location>
</feature>
<dbReference type="InterPro" id="IPR001029">
    <property type="entry name" value="Flagellin_N"/>
</dbReference>
<feature type="domain" description="Flagellin C-terminal" evidence="3">
    <location>
        <begin position="330"/>
        <end position="411"/>
    </location>
</feature>
<dbReference type="Pfam" id="PF00669">
    <property type="entry name" value="Flagellin_N"/>
    <property type="match status" value="1"/>
</dbReference>
<evidence type="ECO:0008006" key="5">
    <source>
        <dbReference type="Google" id="ProtNLM"/>
    </source>
</evidence>
<dbReference type="Pfam" id="PF00700">
    <property type="entry name" value="Flagellin_C"/>
    <property type="match status" value="1"/>
</dbReference>
<dbReference type="SUPFAM" id="SSF64518">
    <property type="entry name" value="Phase 1 flagellin"/>
    <property type="match status" value="1"/>
</dbReference>
<dbReference type="InterPro" id="IPR046358">
    <property type="entry name" value="Flagellin_C"/>
</dbReference>
<dbReference type="PANTHER" id="PTHR42792">
    <property type="entry name" value="FLAGELLIN"/>
    <property type="match status" value="1"/>
</dbReference>
<sequence length="412" mass="45759">MIRVSTSMIGDNLINIVKKNSGKMVRLQSNIATGKKHRMPREDPAAVSNSMSYKRVLFELDQFEKNIDDGKSRLNFTDASLSSATEILQRIRELGVQGANGIYLKEDRAKMAAEIEELLQELASIANSKYKGKAIFGGNDTFEDPFKITKTFSKYAGKPVVDKVEYFGDIGKQNREISRGNIVTINVPGNEIFWAENSSLFSSVDARDYVVAADSKVRINGTELTFKAGDNIEMIVNRINNAAVPIRASVNRMNGGIVLETSSARDIWVEDIEGSTVMNDIGVISGKSPPQNLSPEARYFGGSIFDMVMRLRDSLYMNDVEDIGSRALGGMDMALDNLLKYRAELGVKANRLDIVKARIIQDKTNFEDILSRNEDIDIAESITKLKMLEVAYKAALGVSARIIQQTLLDFLR</sequence>
<name>A0A0F9DPE6_9ZZZZ</name>
<dbReference type="GO" id="GO:0009424">
    <property type="term" value="C:bacterial-type flagellum hook"/>
    <property type="evidence" value="ECO:0007669"/>
    <property type="project" value="InterPro"/>
</dbReference>
<dbReference type="NCBIfam" id="NF005187">
    <property type="entry name" value="PRK06663.1"/>
    <property type="match status" value="1"/>
</dbReference>
<protein>
    <recommendedName>
        <fullName evidence="5">Flagellin N-terminal domain-containing protein</fullName>
    </recommendedName>
</protein>
<dbReference type="GO" id="GO:0071973">
    <property type="term" value="P:bacterial-type flagellum-dependent cell motility"/>
    <property type="evidence" value="ECO:0007669"/>
    <property type="project" value="InterPro"/>
</dbReference>
<evidence type="ECO:0000259" key="2">
    <source>
        <dbReference type="Pfam" id="PF00669"/>
    </source>
</evidence>
<evidence type="ECO:0000313" key="4">
    <source>
        <dbReference type="EMBL" id="KKL19526.1"/>
    </source>
</evidence>